<organism evidence="1 2">
    <name type="scientific">Pristionchus pacificus</name>
    <name type="common">Parasitic nematode worm</name>
    <dbReference type="NCBI Taxonomy" id="54126"/>
    <lineage>
        <taxon>Eukaryota</taxon>
        <taxon>Metazoa</taxon>
        <taxon>Ecdysozoa</taxon>
        <taxon>Nematoda</taxon>
        <taxon>Chromadorea</taxon>
        <taxon>Rhabditida</taxon>
        <taxon>Rhabditina</taxon>
        <taxon>Diplogasteromorpha</taxon>
        <taxon>Diplogasteroidea</taxon>
        <taxon>Neodiplogasteridae</taxon>
        <taxon>Pristionchus</taxon>
    </lineage>
</organism>
<protein>
    <submittedName>
        <fullName evidence="1">Uncharacterized protein</fullName>
    </submittedName>
</protein>
<accession>A0A2A6CLG0</accession>
<dbReference type="EnsemblMetazoa" id="PPA41504.1">
    <property type="protein sequence ID" value="PPA41504.1"/>
    <property type="gene ID" value="WBGene00279873"/>
</dbReference>
<sequence>MQATFNKNDPKYHYLCCCGAHVSTIARVLIVLDLIPLEYFFYISIGIAYGCGVYGVFKQSRTPLLMIISLMSVVMQAAVIAFVDINNVSTNSTTVAVRDSNKENLSP</sequence>
<evidence type="ECO:0000313" key="2">
    <source>
        <dbReference type="Proteomes" id="UP000005239"/>
    </source>
</evidence>
<dbReference type="AlphaFoldDB" id="A0A2A6CLG0"/>
<proteinExistence type="predicted"/>
<keyword evidence="2" id="KW-1185">Reference proteome</keyword>
<gene>
    <name evidence="1" type="primary">WBGene00279873</name>
</gene>
<accession>A0A8R1Z1Q0</accession>
<name>A0A2A6CLG0_PRIPA</name>
<reference evidence="2" key="1">
    <citation type="journal article" date="2008" name="Nat. Genet.">
        <title>The Pristionchus pacificus genome provides a unique perspective on nematode lifestyle and parasitism.</title>
        <authorList>
            <person name="Dieterich C."/>
            <person name="Clifton S.W."/>
            <person name="Schuster L.N."/>
            <person name="Chinwalla A."/>
            <person name="Delehaunty K."/>
            <person name="Dinkelacker I."/>
            <person name="Fulton L."/>
            <person name="Fulton R."/>
            <person name="Godfrey J."/>
            <person name="Minx P."/>
            <person name="Mitreva M."/>
            <person name="Roeseler W."/>
            <person name="Tian H."/>
            <person name="Witte H."/>
            <person name="Yang S.P."/>
            <person name="Wilson R.K."/>
            <person name="Sommer R.J."/>
        </authorList>
    </citation>
    <scope>NUCLEOTIDE SEQUENCE [LARGE SCALE GENOMIC DNA]</scope>
    <source>
        <strain evidence="2">PS312</strain>
    </source>
</reference>
<evidence type="ECO:0000313" key="1">
    <source>
        <dbReference type="EnsemblMetazoa" id="PPA41504.1"/>
    </source>
</evidence>
<reference evidence="1" key="2">
    <citation type="submission" date="2022-06" db="UniProtKB">
        <authorList>
            <consortium name="EnsemblMetazoa"/>
        </authorList>
    </citation>
    <scope>IDENTIFICATION</scope>
    <source>
        <strain evidence="1">PS312</strain>
    </source>
</reference>
<dbReference type="Proteomes" id="UP000005239">
    <property type="component" value="Unassembled WGS sequence"/>
</dbReference>